<feature type="transmembrane region" description="Helical" evidence="1">
    <location>
        <begin position="93"/>
        <end position="116"/>
    </location>
</feature>
<name>A0ABQ4U3F8_9HYPH</name>
<dbReference type="EMBL" id="BPRB01000265">
    <property type="protein sequence ID" value="GJE62008.1"/>
    <property type="molecule type" value="Genomic_DNA"/>
</dbReference>
<dbReference type="InterPro" id="IPR002656">
    <property type="entry name" value="Acyl_transf_3_dom"/>
</dbReference>
<feature type="transmembrane region" description="Helical" evidence="1">
    <location>
        <begin position="248"/>
        <end position="266"/>
    </location>
</feature>
<dbReference type="Proteomes" id="UP001055057">
    <property type="component" value="Unassembled WGS sequence"/>
</dbReference>
<sequence length="362" mass="37593">MSREAGGRGTITLLQAGRAGAAVAVVAYHAAIATRDFAEALPAAAFALFERGTFGVDFFFVLSGFIIVHAHADDSRGAGPARAYAAKRLSRIYLPYLPVSLAMIALYAGLPGISGASRDWSLTTSLTLLPTGSPPALAAAWTLVHEMMFYALFLVSYFVRGFPWIVAAWVGAILAGIGLGLQTAYAAPSLWSVLAPINAEFVAGMGAALAVRAFSPARSPALAWPCLAAGLAGVAAFFALAVDPAGPLRMLFGVAVASAVAGGAWLERAGRLRAPPALVLLGDASYAIYLVHSPVISLAARIAGRYEPFRAWPACLALCIGLGVASGLLYHLAFERPALAWLRRRLPRRAATVGPSGPSAGH</sequence>
<dbReference type="PANTHER" id="PTHR23028:SF131">
    <property type="entry name" value="BLR2367 PROTEIN"/>
    <property type="match status" value="1"/>
</dbReference>
<feature type="transmembrane region" description="Helical" evidence="1">
    <location>
        <begin position="12"/>
        <end position="32"/>
    </location>
</feature>
<feature type="transmembrane region" description="Helical" evidence="1">
    <location>
        <begin position="193"/>
        <end position="214"/>
    </location>
</feature>
<dbReference type="Pfam" id="PF01757">
    <property type="entry name" value="Acyl_transf_3"/>
    <property type="match status" value="1"/>
</dbReference>
<proteinExistence type="predicted"/>
<keyword evidence="1" id="KW-0812">Transmembrane</keyword>
<feature type="transmembrane region" description="Helical" evidence="1">
    <location>
        <begin position="311"/>
        <end position="334"/>
    </location>
</feature>
<organism evidence="3 4">
    <name type="scientific">Methylobacterium trifolii</name>
    <dbReference type="NCBI Taxonomy" id="1003092"/>
    <lineage>
        <taxon>Bacteria</taxon>
        <taxon>Pseudomonadati</taxon>
        <taxon>Pseudomonadota</taxon>
        <taxon>Alphaproteobacteria</taxon>
        <taxon>Hyphomicrobiales</taxon>
        <taxon>Methylobacteriaceae</taxon>
        <taxon>Methylobacterium</taxon>
    </lineage>
</organism>
<keyword evidence="1" id="KW-1133">Transmembrane helix</keyword>
<keyword evidence="4" id="KW-1185">Reference proteome</keyword>
<evidence type="ECO:0000313" key="3">
    <source>
        <dbReference type="EMBL" id="GJE62008.1"/>
    </source>
</evidence>
<dbReference type="PANTHER" id="PTHR23028">
    <property type="entry name" value="ACETYLTRANSFERASE"/>
    <property type="match status" value="1"/>
</dbReference>
<reference evidence="3" key="2">
    <citation type="submission" date="2021-08" db="EMBL/GenBank/DDBJ databases">
        <authorList>
            <person name="Tani A."/>
            <person name="Ola A."/>
            <person name="Ogura Y."/>
            <person name="Katsura K."/>
            <person name="Hayashi T."/>
        </authorList>
    </citation>
    <scope>NUCLEOTIDE SEQUENCE</scope>
    <source>
        <strain evidence="3">DSM 23632</strain>
    </source>
</reference>
<evidence type="ECO:0000313" key="4">
    <source>
        <dbReference type="Proteomes" id="UP001055057"/>
    </source>
</evidence>
<dbReference type="RefSeq" id="WP_238184558.1">
    <property type="nucleotide sequence ID" value="NZ_BPRB01000265.1"/>
</dbReference>
<feature type="domain" description="Acyltransferase 3" evidence="2">
    <location>
        <begin position="16"/>
        <end position="325"/>
    </location>
</feature>
<gene>
    <name evidence="3" type="ORF">MPOCJGCO_4136</name>
</gene>
<evidence type="ECO:0000256" key="1">
    <source>
        <dbReference type="SAM" id="Phobius"/>
    </source>
</evidence>
<feature type="transmembrane region" description="Helical" evidence="1">
    <location>
        <begin position="221"/>
        <end position="242"/>
    </location>
</feature>
<dbReference type="InterPro" id="IPR050879">
    <property type="entry name" value="Acyltransferase_3"/>
</dbReference>
<feature type="transmembrane region" description="Helical" evidence="1">
    <location>
        <begin position="52"/>
        <end position="72"/>
    </location>
</feature>
<feature type="transmembrane region" description="Helical" evidence="1">
    <location>
        <begin position="278"/>
        <end position="299"/>
    </location>
</feature>
<protein>
    <recommendedName>
        <fullName evidence="2">Acyltransferase 3 domain-containing protein</fullName>
    </recommendedName>
</protein>
<evidence type="ECO:0000259" key="2">
    <source>
        <dbReference type="Pfam" id="PF01757"/>
    </source>
</evidence>
<reference evidence="3" key="1">
    <citation type="journal article" date="2021" name="Front. Microbiol.">
        <title>Comprehensive Comparative Genomics and Phenotyping of Methylobacterium Species.</title>
        <authorList>
            <person name="Alessa O."/>
            <person name="Ogura Y."/>
            <person name="Fujitani Y."/>
            <person name="Takami H."/>
            <person name="Hayashi T."/>
            <person name="Sahin N."/>
            <person name="Tani A."/>
        </authorList>
    </citation>
    <scope>NUCLEOTIDE SEQUENCE</scope>
    <source>
        <strain evidence="3">DSM 23632</strain>
    </source>
</reference>
<accession>A0ABQ4U3F8</accession>
<feature type="transmembrane region" description="Helical" evidence="1">
    <location>
        <begin position="166"/>
        <end position="187"/>
    </location>
</feature>
<feature type="transmembrane region" description="Helical" evidence="1">
    <location>
        <begin position="136"/>
        <end position="159"/>
    </location>
</feature>
<keyword evidence="1" id="KW-0472">Membrane</keyword>
<comment type="caution">
    <text evidence="3">The sequence shown here is derived from an EMBL/GenBank/DDBJ whole genome shotgun (WGS) entry which is preliminary data.</text>
</comment>